<evidence type="ECO:0000313" key="6">
    <source>
        <dbReference type="EMBL" id="QUR67912.1"/>
    </source>
</evidence>
<comment type="subcellular location">
    <subcellularLocation>
        <location evidence="1">Membrane</location>
    </subcellularLocation>
</comment>
<accession>A0A975JYA0</accession>
<organism evidence="6 7">
    <name type="scientific">Mycobacterium spongiae</name>
    <dbReference type="NCBI Taxonomy" id="886343"/>
    <lineage>
        <taxon>Bacteria</taxon>
        <taxon>Bacillati</taxon>
        <taxon>Actinomycetota</taxon>
        <taxon>Actinomycetes</taxon>
        <taxon>Mycobacteriales</taxon>
        <taxon>Mycobacteriaceae</taxon>
        <taxon>Mycobacterium</taxon>
    </lineage>
</organism>
<gene>
    <name evidence="6" type="ORF">F6B93_13080</name>
</gene>
<proteinExistence type="predicted"/>
<evidence type="ECO:0000256" key="3">
    <source>
        <dbReference type="ARBA" id="ARBA00022989"/>
    </source>
</evidence>
<keyword evidence="4" id="KW-0472">Membrane</keyword>
<keyword evidence="5" id="KW-0732">Signal</keyword>
<dbReference type="Proteomes" id="UP000682202">
    <property type="component" value="Chromosome"/>
</dbReference>
<dbReference type="Gene3D" id="3.20.20.190">
    <property type="entry name" value="Phosphatidylinositol (PI) phosphodiesterase"/>
    <property type="match status" value="1"/>
</dbReference>
<evidence type="ECO:0008006" key="8">
    <source>
        <dbReference type="Google" id="ProtNLM"/>
    </source>
</evidence>
<evidence type="ECO:0000256" key="2">
    <source>
        <dbReference type="ARBA" id="ARBA00022692"/>
    </source>
</evidence>
<dbReference type="GO" id="GO:0016020">
    <property type="term" value="C:membrane"/>
    <property type="evidence" value="ECO:0007669"/>
    <property type="project" value="UniProtKB-SubCell"/>
</dbReference>
<name>A0A975JYA0_9MYCO</name>
<evidence type="ECO:0000256" key="5">
    <source>
        <dbReference type="SAM" id="SignalP"/>
    </source>
</evidence>
<dbReference type="PANTHER" id="PTHR35518:SF2">
    <property type="entry name" value="MAINTENANCE OF TELOMERE CAPPING PROTEIN 6"/>
    <property type="match status" value="1"/>
</dbReference>
<dbReference type="RefSeq" id="WP_211695485.1">
    <property type="nucleotide sequence ID" value="NZ_CP046600.1"/>
</dbReference>
<dbReference type="SUPFAM" id="SSF51695">
    <property type="entry name" value="PLC-like phosphodiesterases"/>
    <property type="match status" value="1"/>
</dbReference>
<dbReference type="EMBL" id="CP046600">
    <property type="protein sequence ID" value="QUR67912.1"/>
    <property type="molecule type" value="Genomic_DNA"/>
</dbReference>
<dbReference type="PANTHER" id="PTHR35518">
    <property type="entry name" value="MAINTENANCE OF TELOMOERE CAPPING"/>
    <property type="match status" value="1"/>
</dbReference>
<dbReference type="GO" id="GO:0006629">
    <property type="term" value="P:lipid metabolic process"/>
    <property type="evidence" value="ECO:0007669"/>
    <property type="project" value="InterPro"/>
</dbReference>
<reference evidence="6" key="1">
    <citation type="submission" date="2019-12" db="EMBL/GenBank/DDBJ databases">
        <title>Mycobacterium spongiae sp. nov.</title>
        <authorList>
            <person name="Stinear T."/>
        </authorList>
    </citation>
    <scope>NUCLEOTIDE SEQUENCE</scope>
    <source>
        <strain evidence="6">FSD4b-SM</strain>
    </source>
</reference>
<keyword evidence="2" id="KW-0812">Transmembrane</keyword>
<evidence type="ECO:0000256" key="4">
    <source>
        <dbReference type="ARBA" id="ARBA00023136"/>
    </source>
</evidence>
<dbReference type="InterPro" id="IPR051008">
    <property type="entry name" value="Telomere_Capping_Maintenance"/>
</dbReference>
<dbReference type="InterPro" id="IPR017946">
    <property type="entry name" value="PLC-like_Pdiesterase_TIM-brl"/>
</dbReference>
<keyword evidence="7" id="KW-1185">Reference proteome</keyword>
<sequence length="487" mass="51592">MPSTRWMKGAVVASVFAATLTTAAPVSADPPTGPYPPSPTAPCDAISPIAIPCVGLGKTADAVAAECRRVGVPDKHCVLPLAHRVTQAARDAYLQSWVHRTAQFQYALGDPLPLREAQWLGTHNSFNSLSDSFTVSHADSNQQLSLAQQLDIDVRSIELDLHYIRRLDLLGRRGVTVCHGLGPEEGNLGCTTEPLLDAVLAPIATWLNAPGHADEVILVLLQDELKNPSAYGLAVRALESVLRRPDGQSLIYRPDPSQRAANGCVPLPPGMSRDDVRTSGAQVVLVSSCASGFAADVFDWSGARVQNGPTSRYRPFPTCDARYGSGTYASRLVRYFEDSTLVSAIVNPTRPPADPDALTPAKARAMTDCGVNLFGFDQLLPEDGRIQASLWSWAPDEPRVGAGTCTLQRADGRWVAAPCGDLHPAACLDSAGRWTVTASPVMFAGAPMACGAAGSEFGLPRTGDQNSQLHAAAGAAGGAWVHYTVTQ</sequence>
<protein>
    <recommendedName>
        <fullName evidence="8">C-type lectin domain-containing protein</fullName>
    </recommendedName>
</protein>
<evidence type="ECO:0000256" key="1">
    <source>
        <dbReference type="ARBA" id="ARBA00004370"/>
    </source>
</evidence>
<evidence type="ECO:0000313" key="7">
    <source>
        <dbReference type="Proteomes" id="UP000682202"/>
    </source>
</evidence>
<feature type="signal peptide" evidence="5">
    <location>
        <begin position="1"/>
        <end position="28"/>
    </location>
</feature>
<feature type="chain" id="PRO_5037239616" description="C-type lectin domain-containing protein" evidence="5">
    <location>
        <begin position="29"/>
        <end position="487"/>
    </location>
</feature>
<dbReference type="AlphaFoldDB" id="A0A975JYA0"/>
<keyword evidence="3" id="KW-1133">Transmembrane helix</keyword>
<dbReference type="GO" id="GO:0008081">
    <property type="term" value="F:phosphoric diester hydrolase activity"/>
    <property type="evidence" value="ECO:0007669"/>
    <property type="project" value="InterPro"/>
</dbReference>
<dbReference type="KEGG" id="mspg:F6B93_13080"/>